<dbReference type="PANTHER" id="PTHR43727">
    <property type="entry name" value="DIAMINOPIMELATE DECARBOXYLASE"/>
    <property type="match status" value="1"/>
</dbReference>
<dbReference type="AlphaFoldDB" id="A0A0H5NKX4"/>
<dbReference type="Proteomes" id="UP000057820">
    <property type="component" value="Chromosome 1"/>
</dbReference>
<dbReference type="InterPro" id="IPR042152">
    <property type="entry name" value="Y4yA-like"/>
</dbReference>
<reference evidence="7" key="1">
    <citation type="submission" date="2015-03" db="EMBL/GenBank/DDBJ databases">
        <authorList>
            <consortium name="Pathogen Informatics"/>
        </authorList>
    </citation>
    <scope>NUCLEOTIDE SEQUENCE [LARGE SCALE GENOMIC DNA]</scope>
    <source>
        <strain evidence="7">NCTC11134</strain>
    </source>
</reference>
<dbReference type="PRINTS" id="PR01179">
    <property type="entry name" value="ODADCRBXLASE"/>
</dbReference>
<dbReference type="InterPro" id="IPR022653">
    <property type="entry name" value="De-COase2_pyr-phos_BS"/>
</dbReference>
<dbReference type="Gene3D" id="2.40.37.10">
    <property type="entry name" value="Lyase, Ornithine Decarboxylase, Chain A, domain 1"/>
    <property type="match status" value="1"/>
</dbReference>
<accession>A0A0H5NKX4</accession>
<feature type="modified residue" description="N6-(pyridoxal phosphate)lysine" evidence="4">
    <location>
        <position position="69"/>
    </location>
</feature>
<keyword evidence="6" id="KW-0456">Lyase</keyword>
<protein>
    <submittedName>
        <fullName evidence="6">Diaminopimelate decarboxylase</fullName>
        <ecNumber evidence="6">4.1.1.20</ecNumber>
    </submittedName>
</protein>
<comment type="cofactor">
    <cofactor evidence="1 4">
        <name>pyridoxal 5'-phosphate</name>
        <dbReference type="ChEBI" id="CHEBI:597326"/>
    </cofactor>
</comment>
<dbReference type="Gene3D" id="3.20.20.10">
    <property type="entry name" value="Alanine racemase"/>
    <property type="match status" value="1"/>
</dbReference>
<dbReference type="SUPFAM" id="SSF51419">
    <property type="entry name" value="PLP-binding barrel"/>
    <property type="match status" value="1"/>
</dbReference>
<dbReference type="InterPro" id="IPR029066">
    <property type="entry name" value="PLP-binding_barrel"/>
</dbReference>
<dbReference type="InterPro" id="IPR000183">
    <property type="entry name" value="Orn/DAP/Arg_de-COase"/>
</dbReference>
<dbReference type="InterPro" id="IPR022644">
    <property type="entry name" value="De-COase2_N"/>
</dbReference>
<evidence type="ECO:0000259" key="5">
    <source>
        <dbReference type="Pfam" id="PF02784"/>
    </source>
</evidence>
<feature type="domain" description="Orn/DAP/Arg decarboxylase 2 N-terminal" evidence="5">
    <location>
        <begin position="61"/>
        <end position="255"/>
    </location>
</feature>
<evidence type="ECO:0000256" key="3">
    <source>
        <dbReference type="ARBA" id="ARBA00022898"/>
    </source>
</evidence>
<organism evidence="6 7">
    <name type="scientific">Nocardia farcinica</name>
    <dbReference type="NCBI Taxonomy" id="37329"/>
    <lineage>
        <taxon>Bacteria</taxon>
        <taxon>Bacillati</taxon>
        <taxon>Actinomycetota</taxon>
        <taxon>Actinomycetes</taxon>
        <taxon>Mycobacteriales</taxon>
        <taxon>Nocardiaceae</taxon>
        <taxon>Nocardia</taxon>
    </lineage>
</organism>
<dbReference type="PROSITE" id="PS00878">
    <property type="entry name" value="ODR_DC_2_1"/>
    <property type="match status" value="1"/>
</dbReference>
<sequence>MSGEPPALPARLHPLVRAFLDDRAAVAAVADSGTPAHVVFPQVLAENVGALAAVLDRSPVRSRMCYAHKVNRSPALARAAERCGIGIDVASPGELANARAAGFAPARIEVTGPKGARFLATAVASGATINVDNLWELAALDDLARGTDPIPALLRVGDLPGTPRSRFGVPLPRVDDALRLLAASTSRIRFLGFAFHLDSGAVTDRVRAVQTCLALIERAHAHGLAPHVLDIGGGLRQVFTADADRFDGYVRALRDGLAGRGPAMSWPGQTFGYHVAGGAAHGTPVFHKYGNTVGASDMLAELLAAPLAEHEGRPLGTVLADNLLELWLEPGKALVDHAGLTLASVEFVKELGDGTVLVTLDLSRDTVTPADQEVMVDPLVLPGARRDDGPAVGVYFAGRLCLERDLITTRQVFLPGVPAPGDVVVFPNTAAYHMDLSASTAARWAPPRRWVVESTEAGFAARPDTEAAA</sequence>
<feature type="active site" description="Proton donor" evidence="4">
    <location>
        <position position="401"/>
    </location>
</feature>
<dbReference type="Pfam" id="PF02784">
    <property type="entry name" value="Orn_Arg_deC_N"/>
    <property type="match status" value="1"/>
</dbReference>
<dbReference type="RefSeq" id="WP_060591543.1">
    <property type="nucleotide sequence ID" value="NZ_CP031418.1"/>
</dbReference>
<dbReference type="CDD" id="cd06842">
    <property type="entry name" value="PLPDE_III_Y4yA_like"/>
    <property type="match status" value="1"/>
</dbReference>
<dbReference type="EC" id="4.1.1.20" evidence="6"/>
<dbReference type="PANTHER" id="PTHR43727:SF2">
    <property type="entry name" value="GROUP IV DECARBOXYLASE"/>
    <property type="match status" value="1"/>
</dbReference>
<gene>
    <name evidence="6" type="primary">lysA_1</name>
    <name evidence="6" type="ORF">ERS450000_01531</name>
</gene>
<dbReference type="KEGG" id="nfr:ERS450000_01531"/>
<proteinExistence type="predicted"/>
<evidence type="ECO:0000313" key="6">
    <source>
        <dbReference type="EMBL" id="CRY75817.1"/>
    </source>
</evidence>
<evidence type="ECO:0000256" key="4">
    <source>
        <dbReference type="PIRSR" id="PIRSR600183-50"/>
    </source>
</evidence>
<evidence type="ECO:0000256" key="2">
    <source>
        <dbReference type="ARBA" id="ARBA00022793"/>
    </source>
</evidence>
<evidence type="ECO:0000256" key="1">
    <source>
        <dbReference type="ARBA" id="ARBA00001933"/>
    </source>
</evidence>
<dbReference type="EMBL" id="LN868938">
    <property type="protein sequence ID" value="CRY75817.1"/>
    <property type="molecule type" value="Genomic_DNA"/>
</dbReference>
<dbReference type="InterPro" id="IPR009006">
    <property type="entry name" value="Ala_racemase/Decarboxylase_C"/>
</dbReference>
<keyword evidence="2" id="KW-0210">Decarboxylase</keyword>
<dbReference type="SUPFAM" id="SSF50621">
    <property type="entry name" value="Alanine racemase C-terminal domain-like"/>
    <property type="match status" value="1"/>
</dbReference>
<evidence type="ECO:0000313" key="7">
    <source>
        <dbReference type="Proteomes" id="UP000057820"/>
    </source>
</evidence>
<dbReference type="GO" id="GO:0008836">
    <property type="term" value="F:diaminopimelate decarboxylase activity"/>
    <property type="evidence" value="ECO:0007669"/>
    <property type="project" value="UniProtKB-EC"/>
</dbReference>
<dbReference type="GO" id="GO:0009089">
    <property type="term" value="P:lysine biosynthetic process via diaminopimelate"/>
    <property type="evidence" value="ECO:0007669"/>
    <property type="project" value="TreeGrafter"/>
</dbReference>
<keyword evidence="3 4" id="KW-0663">Pyridoxal phosphate</keyword>
<name>A0A0H5NKX4_NOCFR</name>